<sequence length="109" mass="12438">MIIVFKLLFSCFVVFALLNVFQRKKEGLLGPKGLFFWVLFWLLAGVAFWWPNSTTILANYLGIGRGADLVIYVSLVIIFYLLFKLHIKLESVGRDIAKVVGKKALEDKK</sequence>
<keyword evidence="1" id="KW-0812">Transmembrane</keyword>
<keyword evidence="1" id="KW-1133">Transmembrane helix</keyword>
<organism evidence="2 3">
    <name type="scientific">Candidatus Magasanikbacteria bacterium GW2011_GWC2_37_14</name>
    <dbReference type="NCBI Taxonomy" id="1619046"/>
    <lineage>
        <taxon>Bacteria</taxon>
        <taxon>Candidatus Magasanikiibacteriota</taxon>
    </lineage>
</organism>
<dbReference type="InterPro" id="IPR019277">
    <property type="entry name" value="DUF2304"/>
</dbReference>
<comment type="caution">
    <text evidence="2">The sequence shown here is derived from an EMBL/GenBank/DDBJ whole genome shotgun (WGS) entry which is preliminary data.</text>
</comment>
<evidence type="ECO:0008006" key="4">
    <source>
        <dbReference type="Google" id="ProtNLM"/>
    </source>
</evidence>
<feature type="transmembrane region" description="Helical" evidence="1">
    <location>
        <begin position="62"/>
        <end position="83"/>
    </location>
</feature>
<reference evidence="2 3" key="1">
    <citation type="journal article" date="2015" name="Nature">
        <title>rRNA introns, odd ribosomes, and small enigmatic genomes across a large radiation of phyla.</title>
        <authorList>
            <person name="Brown C.T."/>
            <person name="Hug L.A."/>
            <person name="Thomas B.C."/>
            <person name="Sharon I."/>
            <person name="Castelle C.J."/>
            <person name="Singh A."/>
            <person name="Wilkins M.J."/>
            <person name="Williams K.H."/>
            <person name="Banfield J.F."/>
        </authorList>
    </citation>
    <scope>NUCLEOTIDE SEQUENCE [LARGE SCALE GENOMIC DNA]</scope>
</reference>
<evidence type="ECO:0000313" key="3">
    <source>
        <dbReference type="Proteomes" id="UP000034849"/>
    </source>
</evidence>
<dbReference type="AlphaFoldDB" id="A0A0G0GNI9"/>
<dbReference type="STRING" id="1619046.US42_C0006G0037"/>
<evidence type="ECO:0000256" key="1">
    <source>
        <dbReference type="SAM" id="Phobius"/>
    </source>
</evidence>
<name>A0A0G0GNI9_9BACT</name>
<protein>
    <recommendedName>
        <fullName evidence="4">DUF2304 domain-containing protein</fullName>
    </recommendedName>
</protein>
<accession>A0A0G0GNI9</accession>
<dbReference type="Pfam" id="PF10066">
    <property type="entry name" value="DUF2304"/>
    <property type="match status" value="1"/>
</dbReference>
<proteinExistence type="predicted"/>
<gene>
    <name evidence="2" type="ORF">US42_C0006G0037</name>
</gene>
<dbReference type="Proteomes" id="UP000034849">
    <property type="component" value="Unassembled WGS sequence"/>
</dbReference>
<dbReference type="EMBL" id="LBSX01000006">
    <property type="protein sequence ID" value="KKQ27730.1"/>
    <property type="molecule type" value="Genomic_DNA"/>
</dbReference>
<feature type="transmembrane region" description="Helical" evidence="1">
    <location>
        <begin position="33"/>
        <end position="50"/>
    </location>
</feature>
<evidence type="ECO:0000313" key="2">
    <source>
        <dbReference type="EMBL" id="KKQ27730.1"/>
    </source>
</evidence>
<keyword evidence="1" id="KW-0472">Membrane</keyword>